<dbReference type="EMBL" id="DQ139261">
    <property type="protein sequence ID" value="ABA55883.1"/>
    <property type="molecule type" value="Genomic_DNA"/>
</dbReference>
<accession>Q2F9Y8</accession>
<name>Q2F9Y8_9VIBR</name>
<sequence length="299" mass="34647">MNLNSFWRKEYVNEPYLMHLSLDELSYRARYLIESLTTLELNGKIGLRNISQEPGRDLMRKFTHVLQDLDMRKQNFPAMFMQGASIPKAMLGHEKRLMALNSLAINKKPHLVKFGKKEYLEQYSFKVSLASSFSDPSLNAAQMDDEMKAIYTPHPSEVKMTTMDGEDIQGVESIILTYEAAQDYYIFCSSAGFDVRLFGDFEADACLFIYDSHRFAEDLHEAVSTKVRVEDYGYKNVTYVDPVRPKKGNPPPVEFHKHIEYLYQNEYRHVFIPHMSENMPRDLFLSIPEASGYTELVCL</sequence>
<protein>
    <submittedName>
        <fullName evidence="1">Uncharacterized protein</fullName>
    </submittedName>
</protein>
<reference evidence="1" key="1">
    <citation type="journal article" date="2006" name="BMC Evol. Biol.">
        <title>Recovery and evolutionary analysis of complete integron gene cassette arrays from Vibrio.</title>
        <authorList>
            <person name="Boucher Y."/>
            <person name="Nesbo C.L."/>
            <person name="Joss M.J."/>
            <person name="Robinson A."/>
            <person name="Mabbutt B.C."/>
            <person name="Gillings M.R."/>
            <person name="Doolittle W.F."/>
            <person name="Stokes H.W."/>
        </authorList>
    </citation>
    <scope>NUCLEOTIDE SEQUENCE</scope>
    <source>
        <strain evidence="1">DAT722</strain>
    </source>
</reference>
<evidence type="ECO:0000313" key="1">
    <source>
        <dbReference type="EMBL" id="ABA55883.1"/>
    </source>
</evidence>
<dbReference type="AlphaFoldDB" id="Q2F9Y8"/>
<proteinExistence type="predicted"/>
<organism evidence="1">
    <name type="scientific">Vibrio sp. DAT722</name>
    <dbReference type="NCBI Taxonomy" id="344879"/>
    <lineage>
        <taxon>Bacteria</taxon>
        <taxon>Pseudomonadati</taxon>
        <taxon>Pseudomonadota</taxon>
        <taxon>Gammaproteobacteria</taxon>
        <taxon>Vibrionales</taxon>
        <taxon>Vibrionaceae</taxon>
        <taxon>Vibrio</taxon>
    </lineage>
</organism>